<reference evidence="3" key="1">
    <citation type="journal article" date="2011" name="Nature">
        <title>Genome sequence and analysis of the tuber crop potato.</title>
        <authorList>
            <consortium name="The Potato Genome Sequencing Consortium"/>
        </authorList>
    </citation>
    <scope>NUCLEOTIDE SEQUENCE [LARGE SCALE GENOMIC DNA]</scope>
    <source>
        <strain evidence="3">cv. DM1-3 516 R44</strain>
    </source>
</reference>
<evidence type="ECO:0000313" key="2">
    <source>
        <dbReference type="EnsemblPlants" id="PGSC0003DMT400073993"/>
    </source>
</evidence>
<evidence type="ECO:0000313" key="3">
    <source>
        <dbReference type="Proteomes" id="UP000011115"/>
    </source>
</evidence>
<protein>
    <submittedName>
        <fullName evidence="2">Uncharacterized protein</fullName>
    </submittedName>
</protein>
<keyword evidence="1" id="KW-0472">Membrane</keyword>
<name>M1CSZ4_SOLTU</name>
<sequence>MLNSIISDMDKILRWTVSVLNETLLQEIFVRIMVVVLDCYCSGLTNLCFFLLAGREGTKDP</sequence>
<dbReference type="Proteomes" id="UP000011115">
    <property type="component" value="Unassembled WGS sequence"/>
</dbReference>
<reference evidence="2" key="2">
    <citation type="submission" date="2015-06" db="UniProtKB">
        <authorList>
            <consortium name="EnsemblPlants"/>
        </authorList>
    </citation>
    <scope>IDENTIFICATION</scope>
    <source>
        <strain evidence="2">DM1-3 516 R44</strain>
    </source>
</reference>
<feature type="transmembrane region" description="Helical" evidence="1">
    <location>
        <begin position="28"/>
        <end position="53"/>
    </location>
</feature>
<dbReference type="InParanoid" id="M1CSZ4"/>
<keyword evidence="1" id="KW-0812">Transmembrane</keyword>
<organism evidence="2 3">
    <name type="scientific">Solanum tuberosum</name>
    <name type="common">Potato</name>
    <dbReference type="NCBI Taxonomy" id="4113"/>
    <lineage>
        <taxon>Eukaryota</taxon>
        <taxon>Viridiplantae</taxon>
        <taxon>Streptophyta</taxon>
        <taxon>Embryophyta</taxon>
        <taxon>Tracheophyta</taxon>
        <taxon>Spermatophyta</taxon>
        <taxon>Magnoliopsida</taxon>
        <taxon>eudicotyledons</taxon>
        <taxon>Gunneridae</taxon>
        <taxon>Pentapetalae</taxon>
        <taxon>asterids</taxon>
        <taxon>lamiids</taxon>
        <taxon>Solanales</taxon>
        <taxon>Solanaceae</taxon>
        <taxon>Solanoideae</taxon>
        <taxon>Solaneae</taxon>
        <taxon>Solanum</taxon>
    </lineage>
</organism>
<dbReference type="AlphaFoldDB" id="M1CSZ4"/>
<accession>M1CSZ4</accession>
<keyword evidence="3" id="KW-1185">Reference proteome</keyword>
<dbReference type="EnsemblPlants" id="PGSC0003DMT400073993">
    <property type="protein sequence ID" value="PGSC0003DMT400073993"/>
    <property type="gene ID" value="PGSC0003DMG400028756"/>
</dbReference>
<proteinExistence type="predicted"/>
<evidence type="ECO:0000256" key="1">
    <source>
        <dbReference type="SAM" id="Phobius"/>
    </source>
</evidence>
<dbReference type="Gramene" id="PGSC0003DMT400073993">
    <property type="protein sequence ID" value="PGSC0003DMT400073993"/>
    <property type="gene ID" value="PGSC0003DMG400028756"/>
</dbReference>
<dbReference type="HOGENOM" id="CLU_2927201_0_0_1"/>
<keyword evidence="1" id="KW-1133">Transmembrane helix</keyword>
<dbReference type="PaxDb" id="4113-PGSC0003DMT400073993"/>